<keyword evidence="5" id="KW-0677">Repeat</keyword>
<keyword evidence="2" id="KW-1003">Cell membrane</keyword>
<dbReference type="Proteomes" id="UP000241769">
    <property type="component" value="Unassembled WGS sequence"/>
</dbReference>
<evidence type="ECO:0000313" key="8">
    <source>
        <dbReference type="EMBL" id="PRP80370.1"/>
    </source>
</evidence>
<evidence type="ECO:0000256" key="6">
    <source>
        <dbReference type="SAM" id="SignalP"/>
    </source>
</evidence>
<feature type="signal peptide" evidence="6">
    <location>
        <begin position="1"/>
        <end position="15"/>
    </location>
</feature>
<dbReference type="InterPro" id="IPR009038">
    <property type="entry name" value="GOLD_dom"/>
</dbReference>
<dbReference type="OrthoDB" id="26095at2759"/>
<dbReference type="STRING" id="1890364.A0A2P6N8V3"/>
<keyword evidence="9" id="KW-1185">Reference proteome</keyword>
<dbReference type="PANTHER" id="PTHR48060">
    <property type="entry name" value="DNA DAMAGE-REPAIR/TOLERATION PROTEIN DRT100"/>
    <property type="match status" value="1"/>
</dbReference>
<dbReference type="InterPro" id="IPR036598">
    <property type="entry name" value="GOLD_dom_sf"/>
</dbReference>
<dbReference type="InterPro" id="IPR053211">
    <property type="entry name" value="DNA_repair-toleration"/>
</dbReference>
<dbReference type="Gene3D" id="3.80.10.10">
    <property type="entry name" value="Ribonuclease Inhibitor"/>
    <property type="match status" value="3"/>
</dbReference>
<reference evidence="8 9" key="1">
    <citation type="journal article" date="2018" name="Genome Biol. Evol.">
        <title>Multiple Roots of Fruiting Body Formation in Amoebozoa.</title>
        <authorList>
            <person name="Hillmann F."/>
            <person name="Forbes G."/>
            <person name="Novohradska S."/>
            <person name="Ferling I."/>
            <person name="Riege K."/>
            <person name="Groth M."/>
            <person name="Westermann M."/>
            <person name="Marz M."/>
            <person name="Spaller T."/>
            <person name="Winckler T."/>
            <person name="Schaap P."/>
            <person name="Glockner G."/>
        </authorList>
    </citation>
    <scope>NUCLEOTIDE SEQUENCE [LARGE SCALE GENOMIC DNA]</scope>
    <source>
        <strain evidence="8 9">Jena</strain>
    </source>
</reference>
<protein>
    <submittedName>
        <fullName evidence="8">LRR receptor-like serine/threonine-protein kinase GSO2-like</fullName>
    </submittedName>
</protein>
<dbReference type="InParanoid" id="A0A2P6N8V3"/>
<dbReference type="FunFam" id="3.80.10.10:FF:000041">
    <property type="entry name" value="LRR receptor-like serine/threonine-protein kinase ERECTA"/>
    <property type="match status" value="1"/>
</dbReference>
<dbReference type="GO" id="GO:0016301">
    <property type="term" value="F:kinase activity"/>
    <property type="evidence" value="ECO:0007669"/>
    <property type="project" value="UniProtKB-KW"/>
</dbReference>
<dbReference type="SMART" id="SM01190">
    <property type="entry name" value="EMP24_GP25L"/>
    <property type="match status" value="1"/>
</dbReference>
<proteinExistence type="predicted"/>
<dbReference type="InterPro" id="IPR003591">
    <property type="entry name" value="Leu-rich_rpt_typical-subtyp"/>
</dbReference>
<dbReference type="SUPFAM" id="SSF101576">
    <property type="entry name" value="Supernatant protein factor (SPF), C-terminal domain"/>
    <property type="match status" value="1"/>
</dbReference>
<comment type="caution">
    <text evidence="8">The sequence shown here is derived from an EMBL/GenBank/DDBJ whole genome shotgun (WGS) entry which is preliminary data.</text>
</comment>
<dbReference type="SUPFAM" id="SSF52058">
    <property type="entry name" value="L domain-like"/>
    <property type="match status" value="1"/>
</dbReference>
<keyword evidence="3" id="KW-0433">Leucine-rich repeat</keyword>
<dbReference type="PANTHER" id="PTHR48060:SF21">
    <property type="entry name" value="L DOMAIN-LIKE PROTEIN"/>
    <property type="match status" value="1"/>
</dbReference>
<keyword evidence="2" id="KW-0472">Membrane</keyword>
<dbReference type="GO" id="GO:0005886">
    <property type="term" value="C:plasma membrane"/>
    <property type="evidence" value="ECO:0007669"/>
    <property type="project" value="UniProtKB-SubCell"/>
</dbReference>
<evidence type="ECO:0000256" key="5">
    <source>
        <dbReference type="ARBA" id="ARBA00022737"/>
    </source>
</evidence>
<dbReference type="PROSITE" id="PS51450">
    <property type="entry name" value="LRR"/>
    <property type="match status" value="2"/>
</dbReference>
<dbReference type="PROSITE" id="PS50866">
    <property type="entry name" value="GOLD"/>
    <property type="match status" value="1"/>
</dbReference>
<name>A0A2P6N8V3_9EUKA</name>
<sequence>MRASLFVLFLSVASAALIFQVEPKSRECFYADLQSGQTSHISYFVLRGGLLDIDMTLSGPNAEVIKTGIVFEAGDSTFQATTTGTYMLCWNNEMARCAHSISSSITDSGRWTAKVVQFEWDIGVEKEDNALKADHLTPMDQTVERISDSIDAIQIDQTYLKIREQSHRDTAESTNERVLWFSILESIVLASISIGQVVMLRRFFEHLYCFSVSANDRHSHPWSRLLFLKNGALIFLNLGLDLGRSQKLNAAFSWFNIFFTSCLFVSVLKGCEATDVSITMKDIWKTLGGSPLLWQGSDVCNSTDFVGVTCDDSQNWPILIYLREENLRGTIPSSLSSLINLTHIDLSSNSLTGSIPDISRLTSLQSLYLSDNQLSGSIPSSIGNLTALLYLYISGNQLNLSGNQLCGSIPLVDFTLSLTQFDIHSNRLTGTIPQELINLSGLYILDLSSNQLNGLVPSRNSSLSLYQPCTLLATSSPPLDTLKCPLSNVSPLCISSAFCPLAQTMRGIWKSLGGPLGYWVGRNFVYNGGNGTLNGTIPSVIGQLTNLTRVNLSNNMLGGVIPDAICNMSQLISLDLSVNRLNGSIPSCMGGISLLNVLNLASNQLNGTVSPDLINLSHLSILNLSGNQLVGSVSPRDTNLPALQNLNLKNNQLTLIGYINVTGSCDLTGNQIPCSPRLNVSTICNFDSVYVTCQASTSAVQSTTSTTSASSTSLSSSAETTSPMTIVDALFANNTVISSGQAQSILNSTLQSNVETTKVISAVVLALLCNTSSFNYSTPTVSIQLQGLGV</sequence>
<accession>A0A2P6N8V3</accession>
<evidence type="ECO:0000313" key="9">
    <source>
        <dbReference type="Proteomes" id="UP000241769"/>
    </source>
</evidence>
<dbReference type="InterPro" id="IPR001611">
    <property type="entry name" value="Leu-rich_rpt"/>
</dbReference>
<dbReference type="Pfam" id="PF13855">
    <property type="entry name" value="LRR_8"/>
    <property type="match status" value="2"/>
</dbReference>
<dbReference type="EMBL" id="MDYQ01000152">
    <property type="protein sequence ID" value="PRP80370.1"/>
    <property type="molecule type" value="Genomic_DNA"/>
</dbReference>
<evidence type="ECO:0000256" key="1">
    <source>
        <dbReference type="ARBA" id="ARBA00004236"/>
    </source>
</evidence>
<gene>
    <name evidence="8" type="ORF">PROFUN_11939</name>
</gene>
<dbReference type="InterPro" id="IPR032675">
    <property type="entry name" value="LRR_dom_sf"/>
</dbReference>
<evidence type="ECO:0000256" key="2">
    <source>
        <dbReference type="ARBA" id="ARBA00022475"/>
    </source>
</evidence>
<evidence type="ECO:0000256" key="3">
    <source>
        <dbReference type="ARBA" id="ARBA00022614"/>
    </source>
</evidence>
<feature type="chain" id="PRO_5015133960" evidence="6">
    <location>
        <begin position="16"/>
        <end position="790"/>
    </location>
</feature>
<dbReference type="SMART" id="SM00369">
    <property type="entry name" value="LRR_TYP"/>
    <property type="match status" value="7"/>
</dbReference>
<dbReference type="Pfam" id="PF00560">
    <property type="entry name" value="LRR_1"/>
    <property type="match status" value="1"/>
</dbReference>
<keyword evidence="8" id="KW-0418">Kinase</keyword>
<keyword evidence="8" id="KW-0808">Transferase</keyword>
<keyword evidence="8" id="KW-0675">Receptor</keyword>
<organism evidence="8 9">
    <name type="scientific">Planoprotostelium fungivorum</name>
    <dbReference type="NCBI Taxonomy" id="1890364"/>
    <lineage>
        <taxon>Eukaryota</taxon>
        <taxon>Amoebozoa</taxon>
        <taxon>Evosea</taxon>
        <taxon>Variosea</taxon>
        <taxon>Cavosteliida</taxon>
        <taxon>Cavosteliaceae</taxon>
        <taxon>Planoprotostelium</taxon>
    </lineage>
</organism>
<comment type="subcellular location">
    <subcellularLocation>
        <location evidence="1">Cell membrane</location>
    </subcellularLocation>
</comment>
<feature type="domain" description="GOLD" evidence="7">
    <location>
        <begin position="26"/>
        <end position="122"/>
    </location>
</feature>
<evidence type="ECO:0000256" key="4">
    <source>
        <dbReference type="ARBA" id="ARBA00022729"/>
    </source>
</evidence>
<dbReference type="FunFam" id="3.80.10.10:FF:000383">
    <property type="entry name" value="Leucine-rich repeat receptor protein kinase EMS1"/>
    <property type="match status" value="1"/>
</dbReference>
<dbReference type="PRINTS" id="PR00019">
    <property type="entry name" value="LEURICHRPT"/>
</dbReference>
<dbReference type="Pfam" id="PF01105">
    <property type="entry name" value="EMP24_GP25L"/>
    <property type="match status" value="1"/>
</dbReference>
<dbReference type="AlphaFoldDB" id="A0A2P6N8V3"/>
<keyword evidence="4 6" id="KW-0732">Signal</keyword>
<evidence type="ECO:0000259" key="7">
    <source>
        <dbReference type="PROSITE" id="PS50866"/>
    </source>
</evidence>